<dbReference type="Gene3D" id="3.90.550.10">
    <property type="entry name" value="Spore Coat Polysaccharide Biosynthesis Protein SpsA, Chain A"/>
    <property type="match status" value="1"/>
</dbReference>
<feature type="transmembrane region" description="Helical" evidence="9">
    <location>
        <begin position="234"/>
        <end position="254"/>
    </location>
</feature>
<dbReference type="InterPro" id="IPR029044">
    <property type="entry name" value="Nucleotide-diphossugar_trans"/>
</dbReference>
<evidence type="ECO:0000256" key="3">
    <source>
        <dbReference type="ARBA" id="ARBA00022676"/>
    </source>
</evidence>
<dbReference type="RefSeq" id="WP_057865913.1">
    <property type="nucleotide sequence ID" value="NZ_AZEY01000101.1"/>
</dbReference>
<dbReference type="PANTHER" id="PTHR48090:SF1">
    <property type="entry name" value="PROPHAGE BACTOPRENOL GLUCOSYL TRANSFERASE HOMOLOG"/>
    <property type="match status" value="1"/>
</dbReference>
<name>A0A0R1S3W1_9LACO</name>
<evidence type="ECO:0000256" key="6">
    <source>
        <dbReference type="ARBA" id="ARBA00022989"/>
    </source>
</evidence>
<keyword evidence="3" id="KW-0328">Glycosyltransferase</keyword>
<dbReference type="AlphaFoldDB" id="A0A0R1S3W1"/>
<comment type="caution">
    <text evidence="11">The sequence shown here is derived from an EMBL/GenBank/DDBJ whole genome shotgun (WGS) entry which is preliminary data.</text>
</comment>
<keyword evidence="5 9" id="KW-0812">Transmembrane</keyword>
<dbReference type="PATRIC" id="fig|1423739.3.peg.1620"/>
<keyword evidence="6 9" id="KW-1133">Transmembrane helix</keyword>
<dbReference type="Pfam" id="PF00535">
    <property type="entry name" value="Glycos_transf_2"/>
    <property type="match status" value="1"/>
</dbReference>
<comment type="similarity">
    <text evidence="8">Belongs to the glycosyltransferase 2 family. GtrB subfamily.</text>
</comment>
<feature type="domain" description="Glycosyltransferase 2-like" evidence="10">
    <location>
        <begin position="9"/>
        <end position="172"/>
    </location>
</feature>
<protein>
    <submittedName>
        <fullName evidence="11">Family 2 glycosyl transferase</fullName>
    </submittedName>
</protein>
<dbReference type="GO" id="GO:0016757">
    <property type="term" value="F:glycosyltransferase activity"/>
    <property type="evidence" value="ECO:0007669"/>
    <property type="project" value="UniProtKB-KW"/>
</dbReference>
<evidence type="ECO:0000256" key="4">
    <source>
        <dbReference type="ARBA" id="ARBA00022679"/>
    </source>
</evidence>
<dbReference type="CDD" id="cd04187">
    <property type="entry name" value="DPM1_like_bac"/>
    <property type="match status" value="1"/>
</dbReference>
<dbReference type="FunFam" id="3.90.550.10:FF:000079">
    <property type="entry name" value="Probable glycosyl transferase"/>
    <property type="match status" value="1"/>
</dbReference>
<gene>
    <name evidence="11" type="ORF">FC85_GL001547</name>
</gene>
<keyword evidence="4 11" id="KW-0808">Transferase</keyword>
<evidence type="ECO:0000256" key="1">
    <source>
        <dbReference type="ARBA" id="ARBA00004651"/>
    </source>
</evidence>
<dbReference type="EMBL" id="AZEY01000101">
    <property type="protein sequence ID" value="KRL63744.1"/>
    <property type="molecule type" value="Genomic_DNA"/>
</dbReference>
<evidence type="ECO:0000313" key="12">
    <source>
        <dbReference type="Proteomes" id="UP000052013"/>
    </source>
</evidence>
<keyword evidence="2" id="KW-1003">Cell membrane</keyword>
<comment type="subcellular location">
    <subcellularLocation>
        <location evidence="1">Cell membrane</location>
        <topology evidence="1">Multi-pass membrane protein</topology>
    </subcellularLocation>
</comment>
<evidence type="ECO:0000256" key="9">
    <source>
        <dbReference type="SAM" id="Phobius"/>
    </source>
</evidence>
<dbReference type="PANTHER" id="PTHR48090">
    <property type="entry name" value="UNDECAPRENYL-PHOSPHATE 4-DEOXY-4-FORMAMIDO-L-ARABINOSE TRANSFERASE-RELATED"/>
    <property type="match status" value="1"/>
</dbReference>
<dbReference type="InterPro" id="IPR001173">
    <property type="entry name" value="Glyco_trans_2-like"/>
</dbReference>
<dbReference type="Proteomes" id="UP000052013">
    <property type="component" value="Unassembled WGS sequence"/>
</dbReference>
<evidence type="ECO:0000256" key="8">
    <source>
        <dbReference type="ARBA" id="ARBA00038152"/>
    </source>
</evidence>
<proteinExistence type="inferred from homology"/>
<dbReference type="STRING" id="1423739.FC85_GL001547"/>
<reference evidence="11 12" key="1">
    <citation type="journal article" date="2015" name="Genome Announc.">
        <title>Expanding the biotechnology potential of lactobacilli through comparative genomics of 213 strains and associated genera.</title>
        <authorList>
            <person name="Sun Z."/>
            <person name="Harris H.M."/>
            <person name="McCann A."/>
            <person name="Guo C."/>
            <person name="Argimon S."/>
            <person name="Zhang W."/>
            <person name="Yang X."/>
            <person name="Jeffery I.B."/>
            <person name="Cooney J.C."/>
            <person name="Kagawa T.F."/>
            <person name="Liu W."/>
            <person name="Song Y."/>
            <person name="Salvetti E."/>
            <person name="Wrobel A."/>
            <person name="Rasinkangas P."/>
            <person name="Parkhill J."/>
            <person name="Rea M.C."/>
            <person name="O'Sullivan O."/>
            <person name="Ritari J."/>
            <person name="Douillard F.P."/>
            <person name="Paul Ross R."/>
            <person name="Yang R."/>
            <person name="Briner A.E."/>
            <person name="Felis G.E."/>
            <person name="de Vos W.M."/>
            <person name="Barrangou R."/>
            <person name="Klaenhammer T.R."/>
            <person name="Caufield P.W."/>
            <person name="Cui Y."/>
            <person name="Zhang H."/>
            <person name="O'Toole P.W."/>
        </authorList>
    </citation>
    <scope>NUCLEOTIDE SEQUENCE [LARGE SCALE GENOMIC DNA]</scope>
    <source>
        <strain evidence="11 12">DSM 14421</strain>
    </source>
</reference>
<evidence type="ECO:0000313" key="11">
    <source>
        <dbReference type="EMBL" id="KRL63744.1"/>
    </source>
</evidence>
<dbReference type="GO" id="GO:0005886">
    <property type="term" value="C:plasma membrane"/>
    <property type="evidence" value="ECO:0007669"/>
    <property type="project" value="UniProtKB-SubCell"/>
</dbReference>
<organism evidence="11 12">
    <name type="scientific">Lentilactobacillus diolivorans DSM 14421</name>
    <dbReference type="NCBI Taxonomy" id="1423739"/>
    <lineage>
        <taxon>Bacteria</taxon>
        <taxon>Bacillati</taxon>
        <taxon>Bacillota</taxon>
        <taxon>Bacilli</taxon>
        <taxon>Lactobacillales</taxon>
        <taxon>Lactobacillaceae</taxon>
        <taxon>Lentilactobacillus</taxon>
    </lineage>
</organism>
<evidence type="ECO:0000256" key="5">
    <source>
        <dbReference type="ARBA" id="ARBA00022692"/>
    </source>
</evidence>
<dbReference type="InterPro" id="IPR050256">
    <property type="entry name" value="Glycosyltransferase_2"/>
</dbReference>
<keyword evidence="7 9" id="KW-0472">Membrane</keyword>
<evidence type="ECO:0000256" key="7">
    <source>
        <dbReference type="ARBA" id="ARBA00023136"/>
    </source>
</evidence>
<feature type="transmembrane region" description="Helical" evidence="9">
    <location>
        <begin position="260"/>
        <end position="286"/>
    </location>
</feature>
<accession>A0A0R1S3W1</accession>
<evidence type="ECO:0000259" key="10">
    <source>
        <dbReference type="Pfam" id="PF00535"/>
    </source>
</evidence>
<sequence length="331" mass="37567">MKESSELISIVLPVFNEAEGIENTIDTLEKFITNQPQQFELIFVDDGSKDKSAELISDASAFHNNIKLVQFSRNFGHQLAITAGIRYTRGEAVIVMDADLQDPPAVIVDMISKWHEGFNVVYGKRVSRDGESWFKKLTAAVFYRILQKITSVNIPLDTGDFRLMDRQVVRELQKMNEPDPYVRGMVSWVGFKQTKVEYERQERIAGYSKYPLSKMIRLAMDGVTSFSSFPLQMANWLGSASIIFSMGYLLVSLLTTMNTVHFAVFSLFLMVGVILLSLGMIGAYLYRIFEASRNRPLYIVSKTSGFHPSKKTNGQSSTYYTTTVRPRTNTY</sequence>
<evidence type="ECO:0000256" key="2">
    <source>
        <dbReference type="ARBA" id="ARBA00022475"/>
    </source>
</evidence>
<dbReference type="SUPFAM" id="SSF53448">
    <property type="entry name" value="Nucleotide-diphospho-sugar transferases"/>
    <property type="match status" value="1"/>
</dbReference>